<accession>F5RAQ0</accession>
<evidence type="ECO:0000313" key="3">
    <source>
        <dbReference type="Proteomes" id="UP000005019"/>
    </source>
</evidence>
<dbReference type="Proteomes" id="UP000005019">
    <property type="component" value="Unassembled WGS sequence"/>
</dbReference>
<proteinExistence type="predicted"/>
<organism evidence="2 3">
    <name type="scientific">Methyloversatilis universalis (strain ATCC BAA-1314 / DSM 25237 / JCM 13912 / CCUG 52030 / FAM5)</name>
    <dbReference type="NCBI Taxonomy" id="1000565"/>
    <lineage>
        <taxon>Bacteria</taxon>
        <taxon>Pseudomonadati</taxon>
        <taxon>Pseudomonadota</taxon>
        <taxon>Betaproteobacteria</taxon>
        <taxon>Nitrosomonadales</taxon>
        <taxon>Sterolibacteriaceae</taxon>
        <taxon>Methyloversatilis</taxon>
    </lineage>
</organism>
<evidence type="ECO:0000313" key="2">
    <source>
        <dbReference type="EMBL" id="EGK72372.1"/>
    </source>
</evidence>
<dbReference type="AlphaFoldDB" id="F5RAQ0"/>
<sequence length="59" mass="6521">MVPRLLRGLKALQGLYPHRPMDPPPHRGGAPLPRNVRKPSQFLWERRLAAMGSLAGAIA</sequence>
<dbReference type="EMBL" id="AFHG01000037">
    <property type="protein sequence ID" value="EGK72372.1"/>
    <property type="molecule type" value="Genomic_DNA"/>
</dbReference>
<feature type="region of interest" description="Disordered" evidence="1">
    <location>
        <begin position="15"/>
        <end position="36"/>
    </location>
</feature>
<keyword evidence="3" id="KW-1185">Reference proteome</keyword>
<name>F5RAQ0_METUF</name>
<gene>
    <name evidence="2" type="ORF">METUNv1_01334</name>
</gene>
<evidence type="ECO:0000256" key="1">
    <source>
        <dbReference type="SAM" id="MobiDB-lite"/>
    </source>
</evidence>
<comment type="caution">
    <text evidence="2">The sequence shown here is derived from an EMBL/GenBank/DDBJ whole genome shotgun (WGS) entry which is preliminary data.</text>
</comment>
<dbReference type="STRING" id="1000565.METUNv1_01334"/>
<protein>
    <submittedName>
        <fullName evidence="2">Uncharacterized protein</fullName>
    </submittedName>
</protein>
<reference evidence="2 3" key="1">
    <citation type="journal article" date="2011" name="J. Bacteriol.">
        <title>Genome sequence of Methyloversatilis universalis FAM5T, a methylotrophic representative of the order Rhodocyclales.</title>
        <authorList>
            <person name="Kittichotirat W."/>
            <person name="Good N.M."/>
            <person name="Hall R."/>
            <person name="Bringel F."/>
            <person name="Lajus A."/>
            <person name="Medigue C."/>
            <person name="Smalley N.E."/>
            <person name="Beck D."/>
            <person name="Bumgarner R."/>
            <person name="Vuilleumier S."/>
            <person name="Kalyuzhnaya M.G."/>
        </authorList>
    </citation>
    <scope>NUCLEOTIDE SEQUENCE [LARGE SCALE GENOMIC DNA]</scope>
    <source>
        <strain evidence="3">ATCC BAA-1314 / JCM 13912 / FAM5</strain>
    </source>
</reference>